<dbReference type="InterPro" id="IPR029058">
    <property type="entry name" value="AB_hydrolase_fold"/>
</dbReference>
<accession>A0ABY7TKN5</accession>
<name>A0ABY7TKN5_9SPHN</name>
<reference evidence="3 4" key="1">
    <citation type="submission" date="2023-02" db="EMBL/GenBank/DDBJ databases">
        <title>Genome sequence of Sphingomonas naphthae.</title>
        <authorList>
            <person name="Kim S."/>
            <person name="Heo J."/>
            <person name="Kwon S.-W."/>
        </authorList>
    </citation>
    <scope>NUCLEOTIDE SEQUENCE [LARGE SCALE GENOMIC DNA]</scope>
    <source>
        <strain evidence="3 4">KACC 18716</strain>
    </source>
</reference>
<evidence type="ECO:0000259" key="2">
    <source>
        <dbReference type="Pfam" id="PF12146"/>
    </source>
</evidence>
<dbReference type="InterPro" id="IPR052382">
    <property type="entry name" value="ABHD10_acyl-thioesterase"/>
</dbReference>
<sequence>MSEPATLARPDGTSLAYHHRPGTGPTILFLPGYASDMTGGKATALDAWAGEQGRAMLRFDYAGCGASEGRFGEQTLASWRDDALLVIDQITSGPLLLVGSSMGGWIMLLVALARPDRIAGLIGIAAAPDFTDWGFDDGRRETLAEQGYLAEPSPYGDEPTLTTLDFWRSGQANLLLGGAIAIDAPVTLIQGMADEEVPASIALRLTRALRSADVQTIFVKGGDHRLSRDQDIRRLIGVVAQHLDGL</sequence>
<dbReference type="EMBL" id="CP117411">
    <property type="protein sequence ID" value="WCT73515.1"/>
    <property type="molecule type" value="Genomic_DNA"/>
</dbReference>
<dbReference type="PANTHER" id="PTHR16138:SF7">
    <property type="entry name" value="PALMITOYL-PROTEIN THIOESTERASE ABHD10, MITOCHONDRIAL"/>
    <property type="match status" value="1"/>
</dbReference>
<dbReference type="Gene3D" id="3.40.50.1820">
    <property type="entry name" value="alpha/beta hydrolase"/>
    <property type="match status" value="1"/>
</dbReference>
<keyword evidence="1 3" id="KW-0378">Hydrolase</keyword>
<evidence type="ECO:0000313" key="4">
    <source>
        <dbReference type="Proteomes" id="UP001220395"/>
    </source>
</evidence>
<dbReference type="Pfam" id="PF12146">
    <property type="entry name" value="Hydrolase_4"/>
    <property type="match status" value="1"/>
</dbReference>
<dbReference type="SUPFAM" id="SSF53474">
    <property type="entry name" value="alpha/beta-Hydrolases"/>
    <property type="match status" value="1"/>
</dbReference>
<proteinExistence type="predicted"/>
<dbReference type="Proteomes" id="UP001220395">
    <property type="component" value="Chromosome"/>
</dbReference>
<evidence type="ECO:0000313" key="3">
    <source>
        <dbReference type="EMBL" id="WCT73515.1"/>
    </source>
</evidence>
<dbReference type="RefSeq" id="WP_273687797.1">
    <property type="nucleotide sequence ID" value="NZ_CP117411.1"/>
</dbReference>
<dbReference type="InterPro" id="IPR022742">
    <property type="entry name" value="Hydrolase_4"/>
</dbReference>
<dbReference type="GO" id="GO:0016787">
    <property type="term" value="F:hydrolase activity"/>
    <property type="evidence" value="ECO:0007669"/>
    <property type="project" value="UniProtKB-KW"/>
</dbReference>
<evidence type="ECO:0000256" key="1">
    <source>
        <dbReference type="ARBA" id="ARBA00022801"/>
    </source>
</evidence>
<gene>
    <name evidence="3" type="ORF">PQ455_18205</name>
</gene>
<dbReference type="PANTHER" id="PTHR16138">
    <property type="entry name" value="MYCOPHENOLIC ACID ACYL-GLUCURONIDE ESTERASE, MITOCHONDRIAL"/>
    <property type="match status" value="1"/>
</dbReference>
<organism evidence="3 4">
    <name type="scientific">Sphingomonas naphthae</name>
    <dbReference type="NCBI Taxonomy" id="1813468"/>
    <lineage>
        <taxon>Bacteria</taxon>
        <taxon>Pseudomonadati</taxon>
        <taxon>Pseudomonadota</taxon>
        <taxon>Alphaproteobacteria</taxon>
        <taxon>Sphingomonadales</taxon>
        <taxon>Sphingomonadaceae</taxon>
        <taxon>Sphingomonas</taxon>
    </lineage>
</organism>
<feature type="domain" description="Serine aminopeptidase S33" evidence="2">
    <location>
        <begin position="27"/>
        <end position="127"/>
    </location>
</feature>
<keyword evidence="4" id="KW-1185">Reference proteome</keyword>
<protein>
    <submittedName>
        <fullName evidence="3">Alpha/beta hydrolase</fullName>
    </submittedName>
</protein>